<dbReference type="PATRIC" id="fig|162209.4.peg.1949"/>
<dbReference type="AlphaFoldDB" id="A0A0U2W3Z7"/>
<evidence type="ECO:0000313" key="2">
    <source>
        <dbReference type="Proteomes" id="UP000061660"/>
    </source>
</evidence>
<organism evidence="1 2">
    <name type="scientific">Paenibacillus naphthalenovorans</name>
    <dbReference type="NCBI Taxonomy" id="162209"/>
    <lineage>
        <taxon>Bacteria</taxon>
        <taxon>Bacillati</taxon>
        <taxon>Bacillota</taxon>
        <taxon>Bacilli</taxon>
        <taxon>Bacillales</taxon>
        <taxon>Paenibacillaceae</taxon>
        <taxon>Paenibacillus</taxon>
    </lineage>
</organism>
<dbReference type="STRING" id="162209.IJ22_18390"/>
<dbReference type="KEGG" id="pnp:IJ22_18390"/>
<keyword evidence="2" id="KW-1185">Reference proteome</keyword>
<proteinExistence type="predicted"/>
<accession>A0A0U2W3Z7</accession>
<reference evidence="2" key="1">
    <citation type="submission" date="2015-12" db="EMBL/GenBank/DDBJ databases">
        <title>Complete genome sequences of two moderately thermophilic Paenibacillus species.</title>
        <authorList>
            <person name="Butler R.III."/>
            <person name="Wang J."/>
            <person name="Stark B.C."/>
            <person name="Pombert J.-F."/>
        </authorList>
    </citation>
    <scope>NUCLEOTIDE SEQUENCE [LARGE SCALE GENOMIC DNA]</scope>
    <source>
        <strain evidence="2">32O-Y</strain>
    </source>
</reference>
<dbReference type="Proteomes" id="UP000061660">
    <property type="component" value="Chromosome"/>
</dbReference>
<gene>
    <name evidence="1" type="ORF">IJ22_18390</name>
</gene>
<reference evidence="1 2" key="2">
    <citation type="journal article" date="2016" name="Genome Announc.">
        <title>Complete Genome Sequences of Two Interactive Moderate Thermophiles, Paenibacillus napthalenovorans 32O-Y and Paenibacillus sp. 32O-W.</title>
        <authorList>
            <person name="Butler R.R.III."/>
            <person name="Wang J."/>
            <person name="Stark B.C."/>
            <person name="Pombert J.F."/>
        </authorList>
    </citation>
    <scope>NUCLEOTIDE SEQUENCE [LARGE SCALE GENOMIC DNA]</scope>
    <source>
        <strain evidence="1 2">32O-Y</strain>
    </source>
</reference>
<name>A0A0U2W3Z7_9BACL</name>
<protein>
    <submittedName>
        <fullName evidence="1">Uncharacterized protein</fullName>
    </submittedName>
</protein>
<dbReference type="EMBL" id="CP013652">
    <property type="protein sequence ID" value="ALS22213.1"/>
    <property type="molecule type" value="Genomic_DNA"/>
</dbReference>
<dbReference type="RefSeq" id="WP_062408529.1">
    <property type="nucleotide sequence ID" value="NZ_CP013652.1"/>
</dbReference>
<evidence type="ECO:0000313" key="1">
    <source>
        <dbReference type="EMBL" id="ALS22213.1"/>
    </source>
</evidence>
<sequence>MKTFEMRLIDKNTGEEIAKQTFTNSEGTNIKSGNEQKLPMIFEIRGDFTIYKEFNVGKPIRFKADGIDEEVKLIDMTNEMITIETSFEVGKKLLQKYI</sequence>